<dbReference type="EMBL" id="JASJOT010000034">
    <property type="protein sequence ID" value="MDJ1497594.1"/>
    <property type="molecule type" value="Genomic_DNA"/>
</dbReference>
<evidence type="ECO:0000313" key="2">
    <source>
        <dbReference type="Proteomes" id="UP001228581"/>
    </source>
</evidence>
<keyword evidence="2" id="KW-1185">Reference proteome</keyword>
<comment type="caution">
    <text evidence="1">The sequence shown here is derived from an EMBL/GenBank/DDBJ whole genome shotgun (WGS) entry which is preliminary data.</text>
</comment>
<name>A0ABT7CV00_9BACT</name>
<protein>
    <recommendedName>
        <fullName evidence="3">CobQ/CobB/MinD/ParA nucleotide binding domain-containing protein</fullName>
    </recommendedName>
</protein>
<reference evidence="1 2" key="1">
    <citation type="submission" date="2023-05" db="EMBL/GenBank/DDBJ databases">
        <authorList>
            <person name="Zhang X."/>
        </authorList>
    </citation>
    <scope>NUCLEOTIDE SEQUENCE [LARGE SCALE GENOMIC DNA]</scope>
    <source>
        <strain evidence="1 2">DM2B3-1</strain>
    </source>
</reference>
<proteinExistence type="predicted"/>
<evidence type="ECO:0000313" key="1">
    <source>
        <dbReference type="EMBL" id="MDJ1497594.1"/>
    </source>
</evidence>
<dbReference type="Proteomes" id="UP001228581">
    <property type="component" value="Unassembled WGS sequence"/>
</dbReference>
<dbReference type="SUPFAM" id="SSF52540">
    <property type="entry name" value="P-loop containing nucleoside triphosphate hydrolases"/>
    <property type="match status" value="1"/>
</dbReference>
<gene>
    <name evidence="1" type="ORF">QNI19_31940</name>
</gene>
<dbReference type="InterPro" id="IPR027417">
    <property type="entry name" value="P-loop_NTPase"/>
</dbReference>
<organism evidence="1 2">
    <name type="scientific">Xanthocytophaga flava</name>
    <dbReference type="NCBI Taxonomy" id="3048013"/>
    <lineage>
        <taxon>Bacteria</taxon>
        <taxon>Pseudomonadati</taxon>
        <taxon>Bacteroidota</taxon>
        <taxon>Cytophagia</taxon>
        <taxon>Cytophagales</taxon>
        <taxon>Rhodocytophagaceae</taxon>
        <taxon>Xanthocytophaga</taxon>
    </lineage>
</organism>
<dbReference type="RefSeq" id="WP_314003281.1">
    <property type="nucleotide sequence ID" value="NZ_JASJOT010000034.1"/>
</dbReference>
<accession>A0ABT7CV00</accession>
<sequence>MKKLILITQSKGGSGKSVLAYLLAEKYPNAVIFDMDDATKTTTKQLAYRKPVPVTFMNSNNVIDRGLFNDFLEIIGKAKNDLFIADLGASVSEQLPYYFNEVAEYLPALLEEMKIQLEIFAVVGGANIFQPTMEYLDLLYTSSKGSFPIKVYKNEYFDFSEKQSIDLDTNTKEKNISIQPFTISRDKNESTQNRIREVLKSGEGVAKANAFSKIYFQSALKNIEIN</sequence>
<evidence type="ECO:0008006" key="3">
    <source>
        <dbReference type="Google" id="ProtNLM"/>
    </source>
</evidence>